<comment type="caution">
    <text evidence="1">The sequence shown here is derived from an EMBL/GenBank/DDBJ whole genome shotgun (WGS) entry which is preliminary data.</text>
</comment>
<dbReference type="SUPFAM" id="SSF53649">
    <property type="entry name" value="Alkaline phosphatase-like"/>
    <property type="match status" value="1"/>
</dbReference>
<organism evidence="1">
    <name type="scientific">marine sediment metagenome</name>
    <dbReference type="NCBI Taxonomy" id="412755"/>
    <lineage>
        <taxon>unclassified sequences</taxon>
        <taxon>metagenomes</taxon>
        <taxon>ecological metagenomes</taxon>
    </lineage>
</organism>
<gene>
    <name evidence="1" type="ORF">S01H1_43712</name>
</gene>
<dbReference type="Gene3D" id="3.40.720.10">
    <property type="entry name" value="Alkaline Phosphatase, subunit A"/>
    <property type="match status" value="1"/>
</dbReference>
<dbReference type="InterPro" id="IPR019734">
    <property type="entry name" value="TPR_rpt"/>
</dbReference>
<proteinExistence type="predicted"/>
<feature type="non-terminal residue" evidence="1">
    <location>
        <position position="1"/>
    </location>
</feature>
<dbReference type="Pfam" id="PF00515">
    <property type="entry name" value="TPR_1"/>
    <property type="match status" value="1"/>
</dbReference>
<dbReference type="AlphaFoldDB" id="X0U846"/>
<accession>X0U846</accession>
<reference evidence="1" key="1">
    <citation type="journal article" date="2014" name="Front. Microbiol.">
        <title>High frequency of phylogenetically diverse reductive dehalogenase-homologous genes in deep subseafloor sedimentary metagenomes.</title>
        <authorList>
            <person name="Kawai M."/>
            <person name="Futagami T."/>
            <person name="Toyoda A."/>
            <person name="Takaki Y."/>
            <person name="Nishi S."/>
            <person name="Hori S."/>
            <person name="Arai W."/>
            <person name="Tsubouchi T."/>
            <person name="Morono Y."/>
            <person name="Uchiyama I."/>
            <person name="Ito T."/>
            <person name="Fujiyama A."/>
            <person name="Inagaki F."/>
            <person name="Takami H."/>
        </authorList>
    </citation>
    <scope>NUCLEOTIDE SEQUENCE</scope>
    <source>
        <strain evidence="1">Expedition CK06-06</strain>
    </source>
</reference>
<dbReference type="InterPro" id="IPR017850">
    <property type="entry name" value="Alkaline_phosphatase_core_sf"/>
</dbReference>
<dbReference type="PROSITE" id="PS50293">
    <property type="entry name" value="TPR_REGION"/>
    <property type="match status" value="1"/>
</dbReference>
<dbReference type="SMART" id="SM00028">
    <property type="entry name" value="TPR"/>
    <property type="match status" value="1"/>
</dbReference>
<sequence>TVHGKDLSGFFKKKGKIKKIERYIYCESLLPTQYGCSSLLGLVNDRWKYIQAPMPELYDLSKDPEEVENLFGKHPKRARLLQNHLKLTLKEQMRTSRPDDKFVLDEESKRRLESLGYVGGGLSEDFEFDSTKDNPKDLINFHQQNMLVGIFIKTEQYSEAEIVCKQIVAERPQYILNSFLLGKIALGKDNFEESIAHFSKFLSQINDLNDHDPGHRTLHFVDLRLCNAYNYLGMAFSEQGDFNQAIKHYTRALELDPDLAEAYY</sequence>
<dbReference type="InterPro" id="IPR011990">
    <property type="entry name" value="TPR-like_helical_dom_sf"/>
</dbReference>
<dbReference type="Gene3D" id="1.25.40.10">
    <property type="entry name" value="Tetratricopeptide repeat domain"/>
    <property type="match status" value="1"/>
</dbReference>
<feature type="non-terminal residue" evidence="1">
    <location>
        <position position="264"/>
    </location>
</feature>
<dbReference type="PROSITE" id="PS50005">
    <property type="entry name" value="TPR"/>
    <property type="match status" value="1"/>
</dbReference>
<dbReference type="SUPFAM" id="SSF48452">
    <property type="entry name" value="TPR-like"/>
    <property type="match status" value="1"/>
</dbReference>
<dbReference type="EMBL" id="BARS01027857">
    <property type="protein sequence ID" value="GAG01740.1"/>
    <property type="molecule type" value="Genomic_DNA"/>
</dbReference>
<name>X0U846_9ZZZZ</name>
<protein>
    <submittedName>
        <fullName evidence="1">Uncharacterized protein</fullName>
    </submittedName>
</protein>
<evidence type="ECO:0000313" key="1">
    <source>
        <dbReference type="EMBL" id="GAG01740.1"/>
    </source>
</evidence>